<organism evidence="1 2">
    <name type="scientific">Characodon lateralis</name>
    <dbReference type="NCBI Taxonomy" id="208331"/>
    <lineage>
        <taxon>Eukaryota</taxon>
        <taxon>Metazoa</taxon>
        <taxon>Chordata</taxon>
        <taxon>Craniata</taxon>
        <taxon>Vertebrata</taxon>
        <taxon>Euteleostomi</taxon>
        <taxon>Actinopterygii</taxon>
        <taxon>Neopterygii</taxon>
        <taxon>Teleostei</taxon>
        <taxon>Neoteleostei</taxon>
        <taxon>Acanthomorphata</taxon>
        <taxon>Ovalentaria</taxon>
        <taxon>Atherinomorphae</taxon>
        <taxon>Cyprinodontiformes</taxon>
        <taxon>Goodeidae</taxon>
        <taxon>Characodon</taxon>
    </lineage>
</organism>
<gene>
    <name evidence="1" type="ORF">CHARACLAT_023974</name>
</gene>
<dbReference type="EMBL" id="JAHUTJ010027185">
    <property type="protein sequence ID" value="MED6275189.1"/>
    <property type="molecule type" value="Genomic_DNA"/>
</dbReference>
<name>A0ABU7DLM9_9TELE</name>
<dbReference type="Proteomes" id="UP001352852">
    <property type="component" value="Unassembled WGS sequence"/>
</dbReference>
<proteinExistence type="predicted"/>
<reference evidence="1 2" key="1">
    <citation type="submission" date="2021-06" db="EMBL/GenBank/DDBJ databases">
        <authorList>
            <person name="Palmer J.M."/>
        </authorList>
    </citation>
    <scope>NUCLEOTIDE SEQUENCE [LARGE SCALE GENOMIC DNA]</scope>
    <source>
        <strain evidence="1 2">CL_MEX2019</strain>
        <tissue evidence="1">Muscle</tissue>
    </source>
</reference>
<comment type="caution">
    <text evidence="1">The sequence shown here is derived from an EMBL/GenBank/DDBJ whole genome shotgun (WGS) entry which is preliminary data.</text>
</comment>
<evidence type="ECO:0000313" key="1">
    <source>
        <dbReference type="EMBL" id="MED6275189.1"/>
    </source>
</evidence>
<evidence type="ECO:0000313" key="2">
    <source>
        <dbReference type="Proteomes" id="UP001352852"/>
    </source>
</evidence>
<accession>A0ABU7DLM9</accession>
<sequence length="161" mass="18212">MKFLFCLNREVSSLSAAVSSPLRSICIKARRLNVWVGNWRERVVSLGALDARVLAFIARGERFLLDVSVCVATGFMFSASLLVCCLLLQRNLATTEGHHGTNRHVFYAIQMKGGTETVRALAEQHGLEFIQRSCQSADSYFLLEGYLTFIKLQQHFRIFHI</sequence>
<protein>
    <submittedName>
        <fullName evidence="1">Uncharacterized protein</fullName>
    </submittedName>
</protein>
<keyword evidence="2" id="KW-1185">Reference proteome</keyword>